<reference evidence="1 2" key="1">
    <citation type="submission" date="2019-02" db="EMBL/GenBank/DDBJ databases">
        <title>Deep-cultivation of Planctomycetes and their phenomic and genomic characterization uncovers novel biology.</title>
        <authorList>
            <person name="Wiegand S."/>
            <person name="Jogler M."/>
            <person name="Boedeker C."/>
            <person name="Pinto D."/>
            <person name="Vollmers J."/>
            <person name="Rivas-Marin E."/>
            <person name="Kohn T."/>
            <person name="Peeters S.H."/>
            <person name="Heuer A."/>
            <person name="Rast P."/>
            <person name="Oberbeckmann S."/>
            <person name="Bunk B."/>
            <person name="Jeske O."/>
            <person name="Meyerdierks A."/>
            <person name="Storesund J.E."/>
            <person name="Kallscheuer N."/>
            <person name="Luecker S."/>
            <person name="Lage O.M."/>
            <person name="Pohl T."/>
            <person name="Merkel B.J."/>
            <person name="Hornburger P."/>
            <person name="Mueller R.-W."/>
            <person name="Bruemmer F."/>
            <person name="Labrenz M."/>
            <person name="Spormann A.M."/>
            <person name="Op den Camp H."/>
            <person name="Overmann J."/>
            <person name="Amann R."/>
            <person name="Jetten M.S.M."/>
            <person name="Mascher T."/>
            <person name="Medema M.H."/>
            <person name="Devos D.P."/>
            <person name="Kaster A.-K."/>
            <person name="Ovreas L."/>
            <person name="Rohde M."/>
            <person name="Galperin M.Y."/>
            <person name="Jogler C."/>
        </authorList>
    </citation>
    <scope>NUCLEOTIDE SEQUENCE [LARGE SCALE GENOMIC DNA]</scope>
    <source>
        <strain evidence="1 2">Pan153</strain>
    </source>
</reference>
<dbReference type="AlphaFoldDB" id="A0A518FGY2"/>
<evidence type="ECO:0000313" key="1">
    <source>
        <dbReference type="EMBL" id="QDV15591.1"/>
    </source>
</evidence>
<evidence type="ECO:0000313" key="2">
    <source>
        <dbReference type="Proteomes" id="UP000320839"/>
    </source>
</evidence>
<proteinExistence type="predicted"/>
<dbReference type="EMBL" id="CP036317">
    <property type="protein sequence ID" value="QDV15591.1"/>
    <property type="molecule type" value="Genomic_DNA"/>
</dbReference>
<name>A0A518FGY2_9PLAN</name>
<protein>
    <submittedName>
        <fullName evidence="1">Uncharacterized protein</fullName>
    </submittedName>
</protein>
<organism evidence="1 2">
    <name type="scientific">Gimesia panareensis</name>
    <dbReference type="NCBI Taxonomy" id="2527978"/>
    <lineage>
        <taxon>Bacteria</taxon>
        <taxon>Pseudomonadati</taxon>
        <taxon>Planctomycetota</taxon>
        <taxon>Planctomycetia</taxon>
        <taxon>Planctomycetales</taxon>
        <taxon>Planctomycetaceae</taxon>
        <taxon>Gimesia</taxon>
    </lineage>
</organism>
<sequence length="169" mass="19183">MLSQLSYSAECLNTPRRWDLNPQPLVGDVLPFGSRLCFHVTLSASIPVNFQSFSLLECMRSVSDRSSAACITNRRSGEPEFLRCSTIELQRDMFENGAGGNRTHNPRVLSHVLQIGSRLRTFQNPTKWMSRFNCRSYRSHVRPTVGTRQTISERCRCVHAPWITPGSLP</sequence>
<dbReference type="Proteomes" id="UP000320839">
    <property type="component" value="Chromosome"/>
</dbReference>
<accession>A0A518FGY2</accession>
<gene>
    <name evidence="1" type="ORF">Pan153_02070</name>
</gene>